<evidence type="ECO:0000256" key="2">
    <source>
        <dbReference type="SAM" id="SignalP"/>
    </source>
</evidence>
<feature type="coiled-coil region" evidence="1">
    <location>
        <begin position="25"/>
        <end position="52"/>
    </location>
</feature>
<name>A0A1Y1CH71_9BACT</name>
<proteinExistence type="predicted"/>
<keyword evidence="4" id="KW-1185">Reference proteome</keyword>
<gene>
    <name evidence="3" type="ORF">ALGA_1290</name>
</gene>
<dbReference type="InterPro" id="IPR010994">
    <property type="entry name" value="RuvA_2-like"/>
</dbReference>
<dbReference type="AlphaFoldDB" id="A0A1Y1CH71"/>
<dbReference type="OrthoDB" id="9766750at2"/>
<reference evidence="4" key="2">
    <citation type="journal article" date="2020" name="Antonie Van Leeuwenhoek">
        <title>Labilibaculum antarcticum sp. nov., a novel facultative anaerobic, psychrotorelant bacterium isolated from marine sediment of Antarctica.</title>
        <authorList>
            <person name="Watanabe M."/>
            <person name="Kojima H."/>
            <person name="Fukui M."/>
        </authorList>
    </citation>
    <scope>NUCLEOTIDE SEQUENCE [LARGE SCALE GENOMIC DNA]</scope>
    <source>
        <strain evidence="4">SPP2</strain>
    </source>
</reference>
<evidence type="ECO:0000313" key="3">
    <source>
        <dbReference type="EMBL" id="BAX79675.1"/>
    </source>
</evidence>
<dbReference type="KEGG" id="mbas:ALGA_1290"/>
<evidence type="ECO:0008006" key="5">
    <source>
        <dbReference type="Google" id="ProtNLM"/>
    </source>
</evidence>
<dbReference type="SUPFAM" id="SSF47781">
    <property type="entry name" value="RuvA domain 2-like"/>
    <property type="match status" value="1"/>
</dbReference>
<accession>A0A1Y1CH71</accession>
<dbReference type="RefSeq" id="WP_096428567.1">
    <property type="nucleotide sequence ID" value="NZ_AP018042.1"/>
</dbReference>
<keyword evidence="1" id="KW-0175">Coiled coil</keyword>
<organism evidence="3 4">
    <name type="scientific">Labilibaculum antarcticum</name>
    <dbReference type="NCBI Taxonomy" id="1717717"/>
    <lineage>
        <taxon>Bacteria</taxon>
        <taxon>Pseudomonadati</taxon>
        <taxon>Bacteroidota</taxon>
        <taxon>Bacteroidia</taxon>
        <taxon>Marinilabiliales</taxon>
        <taxon>Marinifilaceae</taxon>
        <taxon>Labilibaculum</taxon>
    </lineage>
</organism>
<feature type="signal peptide" evidence="2">
    <location>
        <begin position="1"/>
        <end position="26"/>
    </location>
</feature>
<evidence type="ECO:0000313" key="4">
    <source>
        <dbReference type="Proteomes" id="UP000218267"/>
    </source>
</evidence>
<dbReference type="Proteomes" id="UP000218267">
    <property type="component" value="Chromosome"/>
</dbReference>
<protein>
    <recommendedName>
        <fullName evidence="5">Helix-hairpin-helix domain-containing protein</fullName>
    </recommendedName>
</protein>
<evidence type="ECO:0000256" key="1">
    <source>
        <dbReference type="SAM" id="Coils"/>
    </source>
</evidence>
<dbReference type="Pfam" id="PF12836">
    <property type="entry name" value="HHH_3"/>
    <property type="match status" value="1"/>
</dbReference>
<keyword evidence="2" id="KW-0732">Signal</keyword>
<reference evidence="3 4" key="1">
    <citation type="journal article" date="2018" name="Mar. Genomics">
        <title>Complete genome sequence of Marinifilaceae bacterium strain SPP2, isolated from the Antarctic marine sediment.</title>
        <authorList>
            <person name="Watanabe M."/>
            <person name="Kojima H."/>
            <person name="Fukui M."/>
        </authorList>
    </citation>
    <scope>NUCLEOTIDE SEQUENCE [LARGE SCALE GENOMIC DNA]</scope>
    <source>
        <strain evidence="3 4">SPP2</strain>
    </source>
</reference>
<sequence length="679" mass="78886">MILSKKVILLLSLLSLTLISTSQNTASQNDLIENLIEEIAEQSEEELDYSNLLDELNKLLIDPINLNNANESDLDKLFILNKNQITNFIKYRESTGQIFSLYELQLIPGFSSAVIRNIAPFVNLKQISRDTLNTRKKAKHILLLKSEKTIEKEKGYSTENTNSRYLGSPWKYYSRYQYTSAQNKISFGFTSEKDKGEPFFEGENKNGFDFYTAFVQYNSKSILKQVNLGDYQVKFGQGLSLWAGLGGGKSSLTTHNAYKSQGIKSYKSTDENQFYRGISVLLEPLKNVNLALFSSYKKKDGSLDSDSITPFISSIVNTGFHRNSNEFNQKHNLKEMVLGSYLSVNLNKIEMGISFLQTKYSPEIRGTDAPYNYYNYKGNKNQNLSFYYESQYRSIHLYGEIAQSKSGGRAILQGANIQAHPQLNFELIYRKYDPDYHALFSNSFSEQSKTQNEEGFYMGVEFHPYPKWTVKAYYDQFKFPWLRYSANSPSEGHEYFSQLEFTPSNLVSVYFRYKQENKPVNNSSDIIKGLEIQKKNQYRLHLSAKINENWEIRNRIEVSHFQKENTNENGYLIYQDLIYHFTKQPISINLRYALFDTESYNSRIYAYENDILYGYSVPAYYLKGNRFYLNFNWKVNRNLKLYVKYAQTKYSNQTSIGSSNSEINGDSKSEIKLLLKFRF</sequence>
<feature type="chain" id="PRO_5012665920" description="Helix-hairpin-helix domain-containing protein" evidence="2">
    <location>
        <begin position="27"/>
        <end position="679"/>
    </location>
</feature>
<dbReference type="EMBL" id="AP018042">
    <property type="protein sequence ID" value="BAX79675.1"/>
    <property type="molecule type" value="Genomic_DNA"/>
</dbReference>